<name>A0ABP0N164_9DINO</name>
<protein>
    <submittedName>
        <fullName evidence="6">Uncharacterized protein</fullName>
    </submittedName>
</protein>
<keyword evidence="2" id="KW-0325">Glycoprotein</keyword>
<evidence type="ECO:0000313" key="6">
    <source>
        <dbReference type="EMBL" id="CAK9057344.1"/>
    </source>
</evidence>
<dbReference type="PANTHER" id="PTHR15380:SF1">
    <property type="entry name" value="CLN5-LIKE PROTEIN 1-RELATED"/>
    <property type="match status" value="1"/>
</dbReference>
<evidence type="ECO:0000256" key="4">
    <source>
        <dbReference type="SAM" id="MobiDB-lite"/>
    </source>
</evidence>
<comment type="caution">
    <text evidence="6">The sequence shown here is derived from an EMBL/GenBank/DDBJ whole genome shotgun (WGS) entry which is preliminary data.</text>
</comment>
<evidence type="ECO:0000256" key="1">
    <source>
        <dbReference type="ARBA" id="ARBA00007028"/>
    </source>
</evidence>
<sequence>MVVVHRWSGLQRWSGLLFFLASWLCAAEDEDRQLAQNIFHARSLLPWAPSARVEVYYAEFLLAQWVLDRAPWNAYHSGLAFLNKDTGEKCLYDYSPVDTSSVMRMLIPEILANKFEVFLGDYELTWSDHARTQLTLSWPSNYERFVLLGDLNGQIFLEFVDWVAKSFAPKHHIFQPIEVADVLQRQSLVNSSMCHDFVTEGLWFLYAKGAELHPEEHVFRDHIILYAHAARLPKASWSTMRQWQRYLRQLDLSMARIKKQFTFAREALLWNWRLQLPTFLHTENQSFQIDLAPPFLNYCYLPLAIPPEVHNPFGETKLCALGLQANTSNSTASTHFTPPLHDPPWGTQLTVEEHLDRPEATVPVSGAQLGARADRRARPKRRQGWIMVITLMSQCLTEGLLMAPEGALSASERQALQVARQAIKKERSQLSASLARAQERLVELQERCQVLRGKKQRLEQRKKDLEEEVQRNQAAKTEHEAKAQLELLKQHRDAWQELCSKNAKELQEENEANLRERERLQGECLNLQEACEDAQAQLSDAQHQLKEDTSTVEKMVLERVALEQTMEERSKQHAQMQTLLQQSMHQLEQSAARTSFHMELLQSGHQEQLKQHHQQRLLERNQVAQLQPELFQLEEQCDRFENQVAHALAQTEVLETQVTEATRGKVIEQQKEAFARQRLEQTRARKDQLAQRLDERRRQCQEVETETLKLKEEHARLQLGRARRKAVASQIAAAGVGATREHEPVTASPQSLELALCRGFFVPAGAPGHAGQVSPMRARRVEMRPSPPLTHLLG</sequence>
<evidence type="ECO:0000256" key="3">
    <source>
        <dbReference type="SAM" id="Coils"/>
    </source>
</evidence>
<keyword evidence="3" id="KW-0175">Coiled coil</keyword>
<keyword evidence="5" id="KW-0732">Signal</keyword>
<comment type="similarity">
    <text evidence="1">Belongs to the CLN5 family.</text>
</comment>
<feature type="signal peptide" evidence="5">
    <location>
        <begin position="1"/>
        <end position="27"/>
    </location>
</feature>
<proteinExistence type="inferred from homology"/>
<dbReference type="Proteomes" id="UP001642484">
    <property type="component" value="Unassembled WGS sequence"/>
</dbReference>
<feature type="coiled-coil region" evidence="3">
    <location>
        <begin position="420"/>
        <end position="582"/>
    </location>
</feature>
<keyword evidence="7" id="KW-1185">Reference proteome</keyword>
<feature type="coiled-coil region" evidence="3">
    <location>
        <begin position="623"/>
        <end position="713"/>
    </location>
</feature>
<dbReference type="PANTHER" id="PTHR15380">
    <property type="entry name" value="CEROID-LIPOFUSCINOSIS, NEURONAL 5"/>
    <property type="match status" value="1"/>
</dbReference>
<feature type="region of interest" description="Disordered" evidence="4">
    <location>
        <begin position="770"/>
        <end position="794"/>
    </location>
</feature>
<organism evidence="6 7">
    <name type="scientific">Durusdinium trenchii</name>
    <dbReference type="NCBI Taxonomy" id="1381693"/>
    <lineage>
        <taxon>Eukaryota</taxon>
        <taxon>Sar</taxon>
        <taxon>Alveolata</taxon>
        <taxon>Dinophyceae</taxon>
        <taxon>Suessiales</taxon>
        <taxon>Symbiodiniaceae</taxon>
        <taxon>Durusdinium</taxon>
    </lineage>
</organism>
<feature type="chain" id="PRO_5046969445" evidence="5">
    <location>
        <begin position="28"/>
        <end position="794"/>
    </location>
</feature>
<dbReference type="EMBL" id="CAXAMN010021224">
    <property type="protein sequence ID" value="CAK9057344.1"/>
    <property type="molecule type" value="Genomic_DNA"/>
</dbReference>
<accession>A0ABP0N164</accession>
<reference evidence="6 7" key="1">
    <citation type="submission" date="2024-02" db="EMBL/GenBank/DDBJ databases">
        <authorList>
            <person name="Chen Y."/>
            <person name="Shah S."/>
            <person name="Dougan E. K."/>
            <person name="Thang M."/>
            <person name="Chan C."/>
        </authorList>
    </citation>
    <scope>NUCLEOTIDE SEQUENCE [LARGE SCALE GENOMIC DNA]</scope>
</reference>
<dbReference type="InterPro" id="IPR026138">
    <property type="entry name" value="CLN5"/>
</dbReference>
<evidence type="ECO:0000256" key="5">
    <source>
        <dbReference type="SAM" id="SignalP"/>
    </source>
</evidence>
<evidence type="ECO:0000256" key="2">
    <source>
        <dbReference type="ARBA" id="ARBA00023180"/>
    </source>
</evidence>
<gene>
    <name evidence="6" type="ORF">CCMP2556_LOCUS28299</name>
</gene>
<evidence type="ECO:0000313" key="7">
    <source>
        <dbReference type="Proteomes" id="UP001642484"/>
    </source>
</evidence>